<dbReference type="Proteomes" id="UP000503011">
    <property type="component" value="Chromosome"/>
</dbReference>
<dbReference type="AlphaFoldDB" id="A0A6F8YS70"/>
<dbReference type="KEGG" id="psuu:Psuf_062670"/>
<feature type="region of interest" description="Disordered" evidence="1">
    <location>
        <begin position="106"/>
        <end position="136"/>
    </location>
</feature>
<reference evidence="2 3" key="1">
    <citation type="submission" date="2020-03" db="EMBL/GenBank/DDBJ databases">
        <title>Whole genome shotgun sequence of Phytohabitans suffuscus NBRC 105367.</title>
        <authorList>
            <person name="Komaki H."/>
            <person name="Tamura T."/>
        </authorList>
    </citation>
    <scope>NUCLEOTIDE SEQUENCE [LARGE SCALE GENOMIC DNA]</scope>
    <source>
        <strain evidence="2 3">NBRC 105367</strain>
    </source>
</reference>
<evidence type="ECO:0000313" key="2">
    <source>
        <dbReference type="EMBL" id="BCB88954.1"/>
    </source>
</evidence>
<dbReference type="EMBL" id="AP022871">
    <property type="protein sequence ID" value="BCB88954.1"/>
    <property type="molecule type" value="Genomic_DNA"/>
</dbReference>
<gene>
    <name evidence="2" type="ORF">Psuf_062670</name>
</gene>
<proteinExistence type="predicted"/>
<organism evidence="2 3">
    <name type="scientific">Phytohabitans suffuscus</name>
    <dbReference type="NCBI Taxonomy" id="624315"/>
    <lineage>
        <taxon>Bacteria</taxon>
        <taxon>Bacillati</taxon>
        <taxon>Actinomycetota</taxon>
        <taxon>Actinomycetes</taxon>
        <taxon>Micromonosporales</taxon>
        <taxon>Micromonosporaceae</taxon>
    </lineage>
</organism>
<accession>A0A6F8YS70</accession>
<protein>
    <submittedName>
        <fullName evidence="2">Uncharacterized protein</fullName>
    </submittedName>
</protein>
<reference evidence="2 3" key="2">
    <citation type="submission" date="2020-03" db="EMBL/GenBank/DDBJ databases">
        <authorList>
            <person name="Ichikawa N."/>
            <person name="Kimura A."/>
            <person name="Kitahashi Y."/>
            <person name="Uohara A."/>
        </authorList>
    </citation>
    <scope>NUCLEOTIDE SEQUENCE [LARGE SCALE GENOMIC DNA]</scope>
    <source>
        <strain evidence="2 3">NBRC 105367</strain>
    </source>
</reference>
<evidence type="ECO:0000256" key="1">
    <source>
        <dbReference type="SAM" id="MobiDB-lite"/>
    </source>
</evidence>
<feature type="region of interest" description="Disordered" evidence="1">
    <location>
        <begin position="40"/>
        <end position="67"/>
    </location>
</feature>
<feature type="compositionally biased region" description="Low complexity" evidence="1">
    <location>
        <begin position="106"/>
        <end position="117"/>
    </location>
</feature>
<evidence type="ECO:0000313" key="3">
    <source>
        <dbReference type="Proteomes" id="UP000503011"/>
    </source>
</evidence>
<name>A0A6F8YS70_9ACTN</name>
<keyword evidence="3" id="KW-1185">Reference proteome</keyword>
<sequence>MYGQVEHQHRAARGEGGEVFGGGHGVAWPVTRVRITVWPTPGTVSSRPREAAAAAKAGTPGVTSYGTPAASRRRICSAIALKMEGSPEWRRATSCPASWAATSSATISSSVSRAVSTLRAPGGQASSRAGGTRLPA</sequence>